<feature type="domain" description="BHLH" evidence="6">
    <location>
        <begin position="254"/>
        <end position="303"/>
    </location>
</feature>
<gene>
    <name evidence="7" type="ORF">RJ641_001887</name>
</gene>
<dbReference type="PANTHER" id="PTHR46834:SF1">
    <property type="entry name" value="TRANSCRIPTION FACTOR BHLH10"/>
    <property type="match status" value="1"/>
</dbReference>
<dbReference type="Proteomes" id="UP001370490">
    <property type="component" value="Unassembled WGS sequence"/>
</dbReference>
<dbReference type="SUPFAM" id="SSF47459">
    <property type="entry name" value="HLH, helix-loop-helix DNA-binding domain"/>
    <property type="match status" value="1"/>
</dbReference>
<dbReference type="InterPro" id="IPR036638">
    <property type="entry name" value="HLH_DNA-bd_sf"/>
</dbReference>
<name>A0AAN8VQX8_9MAGN</name>
<dbReference type="CDD" id="cd18918">
    <property type="entry name" value="bHLH_AtMYC1_like"/>
    <property type="match status" value="1"/>
</dbReference>
<dbReference type="PROSITE" id="PS50888">
    <property type="entry name" value="BHLH"/>
    <property type="match status" value="1"/>
</dbReference>
<feature type="region of interest" description="Disordered" evidence="5">
    <location>
        <begin position="1"/>
        <end position="24"/>
    </location>
</feature>
<dbReference type="SMART" id="SM00353">
    <property type="entry name" value="HLH"/>
    <property type="match status" value="1"/>
</dbReference>
<keyword evidence="2" id="KW-0805">Transcription regulation</keyword>
<protein>
    <submittedName>
        <fullName evidence="7">Myc-type, basic helix-loop-helix (BHLH) domain</fullName>
    </submittedName>
</protein>
<evidence type="ECO:0000313" key="8">
    <source>
        <dbReference type="Proteomes" id="UP001370490"/>
    </source>
</evidence>
<organism evidence="7 8">
    <name type="scientific">Dillenia turbinata</name>
    <dbReference type="NCBI Taxonomy" id="194707"/>
    <lineage>
        <taxon>Eukaryota</taxon>
        <taxon>Viridiplantae</taxon>
        <taxon>Streptophyta</taxon>
        <taxon>Embryophyta</taxon>
        <taxon>Tracheophyta</taxon>
        <taxon>Spermatophyta</taxon>
        <taxon>Magnoliopsida</taxon>
        <taxon>eudicotyledons</taxon>
        <taxon>Gunneridae</taxon>
        <taxon>Pentapetalae</taxon>
        <taxon>Dilleniales</taxon>
        <taxon>Dilleniaceae</taxon>
        <taxon>Dillenia</taxon>
    </lineage>
</organism>
<accession>A0AAN8VQX8</accession>
<dbReference type="GO" id="GO:0048658">
    <property type="term" value="P:anther wall tapetum development"/>
    <property type="evidence" value="ECO:0007669"/>
    <property type="project" value="InterPro"/>
</dbReference>
<dbReference type="AlphaFoldDB" id="A0AAN8VQX8"/>
<dbReference type="EMBL" id="JBAMMX010000010">
    <property type="protein sequence ID" value="KAK6932263.1"/>
    <property type="molecule type" value="Genomic_DNA"/>
</dbReference>
<dbReference type="GO" id="GO:0005634">
    <property type="term" value="C:nucleus"/>
    <property type="evidence" value="ECO:0007669"/>
    <property type="project" value="UniProtKB-SubCell"/>
</dbReference>
<reference evidence="7 8" key="1">
    <citation type="submission" date="2023-12" db="EMBL/GenBank/DDBJ databases">
        <title>A high-quality genome assembly for Dillenia turbinata (Dilleniales).</title>
        <authorList>
            <person name="Chanderbali A."/>
        </authorList>
    </citation>
    <scope>NUCLEOTIDE SEQUENCE [LARGE SCALE GENOMIC DNA]</scope>
    <source>
        <strain evidence="7">LSX21</strain>
        <tissue evidence="7">Leaf</tissue>
    </source>
</reference>
<evidence type="ECO:0000256" key="4">
    <source>
        <dbReference type="ARBA" id="ARBA00023242"/>
    </source>
</evidence>
<keyword evidence="4" id="KW-0539">Nucleus</keyword>
<dbReference type="GO" id="GO:0046983">
    <property type="term" value="F:protein dimerization activity"/>
    <property type="evidence" value="ECO:0007669"/>
    <property type="project" value="InterPro"/>
</dbReference>
<proteinExistence type="predicted"/>
<dbReference type="InterPro" id="IPR045895">
    <property type="entry name" value="bHLH91-like"/>
</dbReference>
<comment type="subcellular location">
    <subcellularLocation>
        <location evidence="1">Nucleus</location>
    </subcellularLocation>
</comment>
<evidence type="ECO:0000259" key="6">
    <source>
        <dbReference type="PROSITE" id="PS50888"/>
    </source>
</evidence>
<dbReference type="Pfam" id="PF00010">
    <property type="entry name" value="HLH"/>
    <property type="match status" value="1"/>
</dbReference>
<keyword evidence="3" id="KW-0804">Transcription</keyword>
<evidence type="ECO:0000313" key="7">
    <source>
        <dbReference type="EMBL" id="KAK6932263.1"/>
    </source>
</evidence>
<dbReference type="Gene3D" id="4.10.280.10">
    <property type="entry name" value="Helix-loop-helix DNA-binding domain"/>
    <property type="match status" value="1"/>
</dbReference>
<evidence type="ECO:0000256" key="3">
    <source>
        <dbReference type="ARBA" id="ARBA00023163"/>
    </source>
</evidence>
<sequence length="457" mass="51537">MDEAESACFDPNTLPEGDANDDIQISPNTTLLIPIEEELQLVYQENPNSQDQSTHQLCVSAVSALAAELQEQLEFNPSDINCNITMDFSHQYDVHDMNKEMNFTRQCPHDHNEQQRDAPYPPTPDPLNLFRLPRCSSSSLIPNSLVNPNQNSHLGFLSDLPMGVDSPFGLTISYDPLCHLNLPQKPPLLRDMFQSLPHGYNLPESTRTASIFGGSDDMRERRGFVYQHGHGGQVDNGVLELGREMDSVDKGGDGELAKHFAIERQRREQLSDKYKALRDLVPNPTKSDRASVLGDAINYIKELLRTVNELKILVEKKRCSRERIKRLKTDDDGDVESSNMKPVVDQDHSYNNSLRSSWLQRKFKDTEVDVRIIDDEVTIKLIQRKINCLLMVSRTLSQLRLDVCHVSGGHIGDYYSYLFNAKVCEGSSVHASAIANNLIEVVDGQYAAAAFQPTRRL</sequence>
<comment type="caution">
    <text evidence="7">The sequence shown here is derived from an EMBL/GenBank/DDBJ whole genome shotgun (WGS) entry which is preliminary data.</text>
</comment>
<dbReference type="InterPro" id="IPR045896">
    <property type="entry name" value="MYC1-like_bHLH"/>
</dbReference>
<evidence type="ECO:0000256" key="1">
    <source>
        <dbReference type="ARBA" id="ARBA00004123"/>
    </source>
</evidence>
<evidence type="ECO:0000256" key="5">
    <source>
        <dbReference type="SAM" id="MobiDB-lite"/>
    </source>
</evidence>
<dbReference type="InterPro" id="IPR011598">
    <property type="entry name" value="bHLH_dom"/>
</dbReference>
<keyword evidence="8" id="KW-1185">Reference proteome</keyword>
<dbReference type="PANTHER" id="PTHR46834">
    <property type="entry name" value="TRANSCRIPTION FACTOR BHLH91"/>
    <property type="match status" value="1"/>
</dbReference>
<evidence type="ECO:0000256" key="2">
    <source>
        <dbReference type="ARBA" id="ARBA00023015"/>
    </source>
</evidence>
<dbReference type="GO" id="GO:0006355">
    <property type="term" value="P:regulation of DNA-templated transcription"/>
    <property type="evidence" value="ECO:0007669"/>
    <property type="project" value="InterPro"/>
</dbReference>